<dbReference type="HOGENOM" id="CLU_2833049_0_0_1"/>
<reference evidence="3" key="2">
    <citation type="submission" date="2015-01" db="EMBL/GenBank/DDBJ databases">
        <title>Evolutionary Origins and Diversification of the Mycorrhizal Mutualists.</title>
        <authorList>
            <consortium name="DOE Joint Genome Institute"/>
            <consortium name="Mycorrhizal Genomics Consortium"/>
            <person name="Kohler A."/>
            <person name="Kuo A."/>
            <person name="Nagy L.G."/>
            <person name="Floudas D."/>
            <person name="Copeland A."/>
            <person name="Barry K.W."/>
            <person name="Cichocki N."/>
            <person name="Veneault-Fourrey C."/>
            <person name="LaButti K."/>
            <person name="Lindquist E.A."/>
            <person name="Lipzen A."/>
            <person name="Lundell T."/>
            <person name="Morin E."/>
            <person name="Murat C."/>
            <person name="Riley R."/>
            <person name="Ohm R."/>
            <person name="Sun H."/>
            <person name="Tunlid A."/>
            <person name="Henrissat B."/>
            <person name="Grigoriev I.V."/>
            <person name="Hibbett D.S."/>
            <person name="Martin F."/>
        </authorList>
    </citation>
    <scope>NUCLEOTIDE SEQUENCE [LARGE SCALE GENOMIC DNA]</scope>
    <source>
        <strain evidence="3">MUT 4182</strain>
    </source>
</reference>
<feature type="compositionally biased region" description="Polar residues" evidence="1">
    <location>
        <begin position="47"/>
        <end position="60"/>
    </location>
</feature>
<evidence type="ECO:0000313" key="3">
    <source>
        <dbReference type="Proteomes" id="UP000054248"/>
    </source>
</evidence>
<organism evidence="2 3">
    <name type="scientific">Tulasnella calospora MUT 4182</name>
    <dbReference type="NCBI Taxonomy" id="1051891"/>
    <lineage>
        <taxon>Eukaryota</taxon>
        <taxon>Fungi</taxon>
        <taxon>Dikarya</taxon>
        <taxon>Basidiomycota</taxon>
        <taxon>Agaricomycotina</taxon>
        <taxon>Agaricomycetes</taxon>
        <taxon>Cantharellales</taxon>
        <taxon>Tulasnellaceae</taxon>
        <taxon>Tulasnella</taxon>
    </lineage>
</organism>
<name>A0A0C3Q8Z1_9AGAM</name>
<protein>
    <submittedName>
        <fullName evidence="2">Uncharacterized protein</fullName>
    </submittedName>
</protein>
<reference evidence="2 3" key="1">
    <citation type="submission" date="2014-04" db="EMBL/GenBank/DDBJ databases">
        <authorList>
            <consortium name="DOE Joint Genome Institute"/>
            <person name="Kuo A."/>
            <person name="Girlanda M."/>
            <person name="Perotto S."/>
            <person name="Kohler A."/>
            <person name="Nagy L.G."/>
            <person name="Floudas D."/>
            <person name="Copeland A."/>
            <person name="Barry K.W."/>
            <person name="Cichocki N."/>
            <person name="Veneault-Fourrey C."/>
            <person name="LaButti K."/>
            <person name="Lindquist E.A."/>
            <person name="Lipzen A."/>
            <person name="Lundell T."/>
            <person name="Morin E."/>
            <person name="Murat C."/>
            <person name="Sun H."/>
            <person name="Tunlid A."/>
            <person name="Henrissat B."/>
            <person name="Grigoriev I.V."/>
            <person name="Hibbett D.S."/>
            <person name="Martin F."/>
            <person name="Nordberg H.P."/>
            <person name="Cantor M.N."/>
            <person name="Hua S.X."/>
        </authorList>
    </citation>
    <scope>NUCLEOTIDE SEQUENCE [LARGE SCALE GENOMIC DNA]</scope>
    <source>
        <strain evidence="2 3">MUT 4182</strain>
    </source>
</reference>
<evidence type="ECO:0000256" key="1">
    <source>
        <dbReference type="SAM" id="MobiDB-lite"/>
    </source>
</evidence>
<feature type="compositionally biased region" description="Basic and acidic residues" evidence="1">
    <location>
        <begin position="1"/>
        <end position="12"/>
    </location>
</feature>
<dbReference type="AlphaFoldDB" id="A0A0C3Q8Z1"/>
<gene>
    <name evidence="2" type="ORF">M407DRAFT_245851</name>
</gene>
<keyword evidence="3" id="KW-1185">Reference proteome</keyword>
<feature type="region of interest" description="Disordered" evidence="1">
    <location>
        <begin position="1"/>
        <end position="66"/>
    </location>
</feature>
<dbReference type="Proteomes" id="UP000054248">
    <property type="component" value="Unassembled WGS sequence"/>
</dbReference>
<dbReference type="EMBL" id="KN823179">
    <property type="protein sequence ID" value="KIO20309.1"/>
    <property type="molecule type" value="Genomic_DNA"/>
</dbReference>
<proteinExistence type="predicted"/>
<evidence type="ECO:0000313" key="2">
    <source>
        <dbReference type="EMBL" id="KIO20309.1"/>
    </source>
</evidence>
<accession>A0A0C3Q8Z1</accession>
<sequence length="66" mass="7299">MSRQGSDLRDMRSAGPLPNIPAEKRGVTQPLKLKSFTRDSNYRRQGRISSQSYHLSTGPSSPALDP</sequence>